<name>A0A0G0MES2_9BACT</name>
<dbReference type="PANTHER" id="PTHR12526">
    <property type="entry name" value="GLYCOSYLTRANSFERASE"/>
    <property type="match status" value="1"/>
</dbReference>
<evidence type="ECO:0000313" key="3">
    <source>
        <dbReference type="Proteomes" id="UP000033881"/>
    </source>
</evidence>
<reference evidence="2 3" key="1">
    <citation type="journal article" date="2015" name="Nature">
        <title>rRNA introns, odd ribosomes, and small enigmatic genomes across a large radiation of phyla.</title>
        <authorList>
            <person name="Brown C.T."/>
            <person name="Hug L.A."/>
            <person name="Thomas B.C."/>
            <person name="Sharon I."/>
            <person name="Castelle C.J."/>
            <person name="Singh A."/>
            <person name="Wilkins M.J."/>
            <person name="Williams K.H."/>
            <person name="Banfield J.F."/>
        </authorList>
    </citation>
    <scope>NUCLEOTIDE SEQUENCE [LARGE SCALE GENOMIC DNA]</scope>
</reference>
<evidence type="ECO:0000259" key="1">
    <source>
        <dbReference type="Pfam" id="PF00534"/>
    </source>
</evidence>
<proteinExistence type="predicted"/>
<protein>
    <recommendedName>
        <fullName evidence="1">Glycosyl transferase family 1 domain-containing protein</fullName>
    </recommendedName>
</protein>
<sequence length="380" mass="44305">MRVLHAFNLANDGFNVVRGLRKIGVDAELLIQKPSHVASLPQWEDGEVDMFQLGNPYDPNWNAFTWNMPDWVHVWNANKSWYPFSRTLRWLRIFGKLKGYDLIVGHVPFAKVSTLYQTLYGKPYIVYDAGWIRYLKNNARGYARARKGYAQAAMILFTNVDTEQMFHEHGYHNLYYTPFAIDTDKYTPRPNHIDHDYPVFFHPSRHDWAEKGNDLLIRAFARYVKRNPRALLRMVEWYQSPEDLWASKRLIQDLEIANKCEWISVQPKSRLVNLYRDSTAIFDQFVFGAFGTTCPEGLSCGVPVVGYAKPNLWLQYHETMPPVLNASTENDIYEAMLSLEDEATRKRFGQEGRQWVMENCSDVVVAKQQLALYKQVVESN</sequence>
<dbReference type="EMBL" id="LBWB01000003">
    <property type="protein sequence ID" value="KKR01678.1"/>
    <property type="molecule type" value="Genomic_DNA"/>
</dbReference>
<dbReference type="Proteomes" id="UP000033881">
    <property type="component" value="Unassembled WGS sequence"/>
</dbReference>
<dbReference type="Gene3D" id="3.40.50.2000">
    <property type="entry name" value="Glycogen Phosphorylase B"/>
    <property type="match status" value="2"/>
</dbReference>
<dbReference type="PANTHER" id="PTHR12526:SF625">
    <property type="entry name" value="PHOSPHATIDYLINOSITOL GLYCAN-CLASS A"/>
    <property type="match status" value="1"/>
</dbReference>
<dbReference type="GO" id="GO:0016757">
    <property type="term" value="F:glycosyltransferase activity"/>
    <property type="evidence" value="ECO:0007669"/>
    <property type="project" value="InterPro"/>
</dbReference>
<accession>A0A0G0MES2</accession>
<feature type="domain" description="Glycosyl transferase family 1" evidence="1">
    <location>
        <begin position="190"/>
        <end position="354"/>
    </location>
</feature>
<comment type="caution">
    <text evidence="2">The sequence shown here is derived from an EMBL/GenBank/DDBJ whole genome shotgun (WGS) entry which is preliminary data.</text>
</comment>
<evidence type="ECO:0000313" key="2">
    <source>
        <dbReference type="EMBL" id="KKR01678.1"/>
    </source>
</evidence>
<dbReference type="SUPFAM" id="SSF53756">
    <property type="entry name" value="UDP-Glycosyltransferase/glycogen phosphorylase"/>
    <property type="match status" value="1"/>
</dbReference>
<dbReference type="AlphaFoldDB" id="A0A0G0MES2"/>
<organism evidence="2 3">
    <name type="scientific">Candidatus Woesebacteria bacterium GW2011_GWB1_39_12</name>
    <dbReference type="NCBI Taxonomy" id="1618574"/>
    <lineage>
        <taxon>Bacteria</taxon>
        <taxon>Candidatus Woeseibacteriota</taxon>
    </lineage>
</organism>
<dbReference type="STRING" id="1618574.UT24_C0003G0085"/>
<dbReference type="CDD" id="cd03801">
    <property type="entry name" value="GT4_PimA-like"/>
    <property type="match status" value="1"/>
</dbReference>
<dbReference type="Pfam" id="PF00534">
    <property type="entry name" value="Glycos_transf_1"/>
    <property type="match status" value="1"/>
</dbReference>
<dbReference type="InterPro" id="IPR001296">
    <property type="entry name" value="Glyco_trans_1"/>
</dbReference>
<gene>
    <name evidence="2" type="ORF">UT24_C0003G0085</name>
</gene>